<dbReference type="SUPFAM" id="SSF56112">
    <property type="entry name" value="Protein kinase-like (PK-like)"/>
    <property type="match status" value="1"/>
</dbReference>
<keyword evidence="3" id="KW-1185">Reference proteome</keyword>
<dbReference type="Proteomes" id="UP000008635">
    <property type="component" value="Chromosome"/>
</dbReference>
<name>E8U689_DEIML</name>
<dbReference type="InterPro" id="IPR015897">
    <property type="entry name" value="CHK_kinase-like"/>
</dbReference>
<feature type="domain" description="CHK kinase-like" evidence="1">
    <location>
        <begin position="127"/>
        <end position="295"/>
    </location>
</feature>
<dbReference type="Gene3D" id="3.90.1200.10">
    <property type="match status" value="1"/>
</dbReference>
<dbReference type="STRING" id="709986.Deima_0924"/>
<dbReference type="KEGG" id="dmr:Deima_0924"/>
<evidence type="ECO:0000313" key="2">
    <source>
        <dbReference type="EMBL" id="ADV66578.1"/>
    </source>
</evidence>
<dbReference type="SMART" id="SM00587">
    <property type="entry name" value="CHK"/>
    <property type="match status" value="1"/>
</dbReference>
<keyword evidence="2" id="KW-0808">Transferase</keyword>
<sequence precursor="true">MARRGGAVSASAPAVQARGAWRSLTFAVTRRGPVQSARAWPRDVSALFPARRLVEAWRGDGANFARYTSARGPLFLKYRSPMDRDARAQRRLANEVAYLRALAPACPVPSAPLLHAQLDDAARLGHVLMEDLTERTVGWGAVPTGEREARLVGIVRAVADFHAHWLARPDAWAAWRWRAERERTRLMEGLAVPPPGATVDVLDAGPPVCAALKRLDLSALPVTLIHGDLHAGQFLLDPHDTGVVTLIDFGRVRAAPPGVDLAHLLAVRLTPEDRAALAPTLQRAYAARLAEHGVTLDGAAQWRAGVLMNAASVWREAQRTPSEGVREALRNVLDAARAVW</sequence>
<dbReference type="InterPro" id="IPR002575">
    <property type="entry name" value="Aminoglycoside_PTrfase"/>
</dbReference>
<accession>E8U689</accession>
<evidence type="ECO:0000313" key="3">
    <source>
        <dbReference type="Proteomes" id="UP000008635"/>
    </source>
</evidence>
<evidence type="ECO:0000259" key="1">
    <source>
        <dbReference type="SMART" id="SM00587"/>
    </source>
</evidence>
<dbReference type="HOGENOM" id="CLU_072277_0_0_0"/>
<dbReference type="EMBL" id="CP002454">
    <property type="protein sequence ID" value="ADV66578.1"/>
    <property type="molecule type" value="Genomic_DNA"/>
</dbReference>
<dbReference type="InterPro" id="IPR011009">
    <property type="entry name" value="Kinase-like_dom_sf"/>
</dbReference>
<reference evidence="3" key="2">
    <citation type="submission" date="2011-01" db="EMBL/GenBank/DDBJ databases">
        <title>The complete genome of Deinococcus maricopensis DSM 21211.</title>
        <authorList>
            <consortium name="US DOE Joint Genome Institute (JGI-PGF)"/>
            <person name="Lucas S."/>
            <person name="Copeland A."/>
            <person name="Lapidus A."/>
            <person name="Goodwin L."/>
            <person name="Pitluck S."/>
            <person name="Kyrpides N."/>
            <person name="Mavromatis K."/>
            <person name="Pagani I."/>
            <person name="Ivanova N."/>
            <person name="Ovchinnikova G."/>
            <person name="Zeytun A."/>
            <person name="Detter J.C."/>
            <person name="Han C."/>
            <person name="Land M."/>
            <person name="Hauser L."/>
            <person name="Markowitz V."/>
            <person name="Cheng J.-F."/>
            <person name="Hugenholtz P."/>
            <person name="Woyke T."/>
            <person name="Wu D."/>
            <person name="Pukall R."/>
            <person name="Gehrich-Schroeter G."/>
            <person name="Brambilla E."/>
            <person name="Klenk H.-P."/>
            <person name="Eisen J.A."/>
        </authorList>
    </citation>
    <scope>NUCLEOTIDE SEQUENCE [LARGE SCALE GENOMIC DNA]</scope>
    <source>
        <strain evidence="3">DSM 21211 / LMG 22137 / NRRL B-23946 / LB-34</strain>
    </source>
</reference>
<organism evidence="2 3">
    <name type="scientific">Deinococcus maricopensis (strain DSM 21211 / LMG 22137 / NRRL B-23946 / LB-34)</name>
    <dbReference type="NCBI Taxonomy" id="709986"/>
    <lineage>
        <taxon>Bacteria</taxon>
        <taxon>Thermotogati</taxon>
        <taxon>Deinococcota</taxon>
        <taxon>Deinococci</taxon>
        <taxon>Deinococcales</taxon>
        <taxon>Deinococcaceae</taxon>
        <taxon>Deinococcus</taxon>
    </lineage>
</organism>
<dbReference type="eggNOG" id="COG2334">
    <property type="taxonomic scope" value="Bacteria"/>
</dbReference>
<gene>
    <name evidence="2" type="ordered locus">Deima_0924</name>
</gene>
<dbReference type="Pfam" id="PF01636">
    <property type="entry name" value="APH"/>
    <property type="match status" value="1"/>
</dbReference>
<reference evidence="2 3" key="1">
    <citation type="journal article" date="2011" name="Stand. Genomic Sci.">
        <title>Complete genome sequence of Deinococcus maricopensis type strain (LB-34).</title>
        <authorList>
            <person name="Pukall R."/>
            <person name="Zeytun A."/>
            <person name="Lucas S."/>
            <person name="Lapidus A."/>
            <person name="Hammon N."/>
            <person name="Deshpande S."/>
            <person name="Nolan M."/>
            <person name="Cheng J.F."/>
            <person name="Pitluck S."/>
            <person name="Liolios K."/>
            <person name="Pagani I."/>
            <person name="Mikhailova N."/>
            <person name="Ivanova N."/>
            <person name="Mavromatis K."/>
            <person name="Pati A."/>
            <person name="Tapia R."/>
            <person name="Han C."/>
            <person name="Goodwin L."/>
            <person name="Chen A."/>
            <person name="Palaniappan K."/>
            <person name="Land M."/>
            <person name="Hauser L."/>
            <person name="Chang Y.J."/>
            <person name="Jeffries C.D."/>
            <person name="Brambilla E.M."/>
            <person name="Rohde M."/>
            <person name="Goker M."/>
            <person name="Detter J.C."/>
            <person name="Woyke T."/>
            <person name="Bristow J."/>
            <person name="Eisen J.A."/>
            <person name="Markowitz V."/>
            <person name="Hugenholtz P."/>
            <person name="Kyrpides N.C."/>
            <person name="Klenk H.P."/>
        </authorList>
    </citation>
    <scope>NUCLEOTIDE SEQUENCE [LARGE SCALE GENOMIC DNA]</scope>
    <source>
        <strain evidence="3">DSM 21211 / LMG 22137 / NRRL B-23946 / LB-34</strain>
    </source>
</reference>
<dbReference type="GO" id="GO:0016740">
    <property type="term" value="F:transferase activity"/>
    <property type="evidence" value="ECO:0007669"/>
    <property type="project" value="UniProtKB-KW"/>
</dbReference>
<dbReference type="AlphaFoldDB" id="E8U689"/>
<dbReference type="InterPro" id="IPR051678">
    <property type="entry name" value="AGP_Transferase"/>
</dbReference>
<protein>
    <submittedName>
        <fullName evidence="2">Aminoglycoside phosphotransferase</fullName>
    </submittedName>
</protein>
<dbReference type="PANTHER" id="PTHR21310">
    <property type="entry name" value="AMINOGLYCOSIDE PHOSPHOTRANSFERASE-RELATED-RELATED"/>
    <property type="match status" value="1"/>
</dbReference>
<proteinExistence type="predicted"/>